<sequence>MLAISEIPILSSLIFQVSFTLVLSGLLLWQAFQALNEVKDK</sequence>
<keyword evidence="1" id="KW-0812">Transmembrane</keyword>
<evidence type="ECO:0000256" key="1">
    <source>
        <dbReference type="SAM" id="Phobius"/>
    </source>
</evidence>
<proteinExistence type="predicted"/>
<feature type="transmembrane region" description="Helical" evidence="1">
    <location>
        <begin position="12"/>
        <end position="32"/>
    </location>
</feature>
<accession>A0AAU8JP09</accession>
<dbReference type="AlphaFoldDB" id="A0AAU8JP09"/>
<dbReference type="EMBL" id="CP159837">
    <property type="protein sequence ID" value="XCM39790.1"/>
    <property type="molecule type" value="Genomic_DNA"/>
</dbReference>
<evidence type="ECO:0000313" key="2">
    <source>
        <dbReference type="EMBL" id="XCM39790.1"/>
    </source>
</evidence>
<keyword evidence="1" id="KW-0472">Membrane</keyword>
<gene>
    <name evidence="2" type="ORF">ABWT76_002745</name>
</gene>
<dbReference type="RefSeq" id="WP_255353284.1">
    <property type="nucleotide sequence ID" value="NZ_CP159837.1"/>
</dbReference>
<protein>
    <submittedName>
        <fullName evidence="2">Uncharacterized protein</fullName>
    </submittedName>
</protein>
<keyword evidence="1" id="KW-1133">Transmembrane helix</keyword>
<name>A0AAU8JP09_9CYAN</name>
<organism evidence="2">
    <name type="scientific">Planktothricoides raciborskii GIHE-MW2</name>
    <dbReference type="NCBI Taxonomy" id="2792601"/>
    <lineage>
        <taxon>Bacteria</taxon>
        <taxon>Bacillati</taxon>
        <taxon>Cyanobacteriota</taxon>
        <taxon>Cyanophyceae</taxon>
        <taxon>Oscillatoriophycideae</taxon>
        <taxon>Oscillatoriales</taxon>
        <taxon>Oscillatoriaceae</taxon>
        <taxon>Planktothricoides</taxon>
    </lineage>
</organism>
<reference evidence="2" key="1">
    <citation type="submission" date="2024-07" db="EMBL/GenBank/DDBJ databases">
        <authorList>
            <person name="Kim Y.J."/>
            <person name="Jeong J.Y."/>
        </authorList>
    </citation>
    <scope>NUCLEOTIDE SEQUENCE</scope>
    <source>
        <strain evidence="2">GIHE-MW2</strain>
    </source>
</reference>